<evidence type="ECO:0000256" key="5">
    <source>
        <dbReference type="ARBA" id="ARBA00023015"/>
    </source>
</evidence>
<dbReference type="Proteomes" id="UP000269221">
    <property type="component" value="Unassembled WGS sequence"/>
</dbReference>
<dbReference type="PANTHER" id="PTHR11267:SF114">
    <property type="entry name" value="T-BOX TRANSCRIPTION FACTOR TBX19"/>
    <property type="match status" value="1"/>
</dbReference>
<dbReference type="InterPro" id="IPR018186">
    <property type="entry name" value="TF_T-box_CS"/>
</dbReference>
<keyword evidence="8" id="KW-0804">Transcription</keyword>
<gene>
    <name evidence="14" type="ORF">DUI87_11017</name>
</gene>
<dbReference type="GO" id="GO:0001708">
    <property type="term" value="P:cell fate specification"/>
    <property type="evidence" value="ECO:0007669"/>
    <property type="project" value="TreeGrafter"/>
</dbReference>
<evidence type="ECO:0000259" key="13">
    <source>
        <dbReference type="PROSITE" id="PS50252"/>
    </source>
</evidence>
<dbReference type="PROSITE" id="PS50252">
    <property type="entry name" value="TBOX_3"/>
    <property type="match status" value="2"/>
</dbReference>
<dbReference type="PROSITE" id="PS01283">
    <property type="entry name" value="TBOX_1"/>
    <property type="match status" value="1"/>
</dbReference>
<dbReference type="PANTHER" id="PTHR11267">
    <property type="entry name" value="T-BOX PROTEIN-RELATED"/>
    <property type="match status" value="1"/>
</dbReference>
<feature type="transmembrane region" description="Helical" evidence="12">
    <location>
        <begin position="99"/>
        <end position="121"/>
    </location>
</feature>
<dbReference type="GO" id="GO:0016020">
    <property type="term" value="C:membrane"/>
    <property type="evidence" value="ECO:0007669"/>
    <property type="project" value="UniProtKB-SubCell"/>
</dbReference>
<dbReference type="PROSITE" id="PS01264">
    <property type="entry name" value="TBOX_2"/>
    <property type="match status" value="1"/>
</dbReference>
<dbReference type="Pfam" id="PF04178">
    <property type="entry name" value="Got1"/>
    <property type="match status" value="1"/>
</dbReference>
<dbReference type="GO" id="GO:0000978">
    <property type="term" value="F:RNA polymerase II cis-regulatory region sequence-specific DNA binding"/>
    <property type="evidence" value="ECO:0007669"/>
    <property type="project" value="InterPro"/>
</dbReference>
<feature type="domain" description="T-box" evidence="13">
    <location>
        <begin position="181"/>
        <end position="205"/>
    </location>
</feature>
<dbReference type="PRINTS" id="PR00937">
    <property type="entry name" value="TBOX"/>
</dbReference>
<evidence type="ECO:0000256" key="12">
    <source>
        <dbReference type="SAM" id="Phobius"/>
    </source>
</evidence>
<comment type="subcellular location">
    <subcellularLocation>
        <location evidence="2">Membrane</location>
        <topology evidence="2">Multi-pass membrane protein</topology>
    </subcellularLocation>
    <subcellularLocation>
        <location evidence="1 10">Nucleus</location>
    </subcellularLocation>
</comment>
<evidence type="ECO:0000256" key="6">
    <source>
        <dbReference type="ARBA" id="ARBA00023125"/>
    </source>
</evidence>
<dbReference type="GO" id="GO:0000981">
    <property type="term" value="F:DNA-binding transcription factor activity, RNA polymerase II-specific"/>
    <property type="evidence" value="ECO:0007669"/>
    <property type="project" value="TreeGrafter"/>
</dbReference>
<evidence type="ECO:0000256" key="3">
    <source>
        <dbReference type="ARBA" id="ARBA00022692"/>
    </source>
</evidence>
<keyword evidence="3 12" id="KW-0812">Transmembrane</keyword>
<comment type="caution">
    <text evidence="14">The sequence shown here is derived from an EMBL/GenBank/DDBJ whole genome shotgun (WGS) entry which is preliminary data.</text>
</comment>
<protein>
    <recommendedName>
        <fullName evidence="13">T-box domain-containing protein</fullName>
    </recommendedName>
</protein>
<organism evidence="14 15">
    <name type="scientific">Hirundo rustica rustica</name>
    <dbReference type="NCBI Taxonomy" id="333673"/>
    <lineage>
        <taxon>Eukaryota</taxon>
        <taxon>Metazoa</taxon>
        <taxon>Chordata</taxon>
        <taxon>Craniata</taxon>
        <taxon>Vertebrata</taxon>
        <taxon>Euteleostomi</taxon>
        <taxon>Archelosauria</taxon>
        <taxon>Archosauria</taxon>
        <taxon>Dinosauria</taxon>
        <taxon>Saurischia</taxon>
        <taxon>Theropoda</taxon>
        <taxon>Coelurosauria</taxon>
        <taxon>Aves</taxon>
        <taxon>Neognathae</taxon>
        <taxon>Neoaves</taxon>
        <taxon>Telluraves</taxon>
        <taxon>Australaves</taxon>
        <taxon>Passeriformes</taxon>
        <taxon>Sylvioidea</taxon>
        <taxon>Hirundinidae</taxon>
        <taxon>Hirundo</taxon>
    </lineage>
</organism>
<dbReference type="GO" id="GO:0012505">
    <property type="term" value="C:endomembrane system"/>
    <property type="evidence" value="ECO:0007669"/>
    <property type="project" value="UniProtKB-ARBA"/>
</dbReference>
<dbReference type="EMBL" id="QRBI01000107">
    <property type="protein sequence ID" value="RMC11890.1"/>
    <property type="molecule type" value="Genomic_DNA"/>
</dbReference>
<dbReference type="Gene3D" id="2.60.40.820">
    <property type="entry name" value="Transcription factor, T-box"/>
    <property type="match status" value="2"/>
</dbReference>
<dbReference type="GO" id="GO:0005737">
    <property type="term" value="C:cytoplasm"/>
    <property type="evidence" value="ECO:0007669"/>
    <property type="project" value="UniProtKB-ARBA"/>
</dbReference>
<keyword evidence="9 10" id="KW-0539">Nucleus</keyword>
<accession>A0A3M0KLQ0</accession>
<dbReference type="FunFam" id="2.60.40.820:FF:000002">
    <property type="entry name" value="T-box transcription factor Brachyury"/>
    <property type="match status" value="1"/>
</dbReference>
<dbReference type="STRING" id="333673.A0A3M0KLQ0"/>
<keyword evidence="5" id="KW-0805">Transcription regulation</keyword>
<dbReference type="InterPro" id="IPR036960">
    <property type="entry name" value="T-box_sf"/>
</dbReference>
<evidence type="ECO:0000256" key="11">
    <source>
        <dbReference type="SAM" id="MobiDB-lite"/>
    </source>
</evidence>
<feature type="region of interest" description="Disordered" evidence="11">
    <location>
        <begin position="202"/>
        <end position="226"/>
    </location>
</feature>
<dbReference type="GO" id="GO:0045893">
    <property type="term" value="P:positive regulation of DNA-templated transcription"/>
    <property type="evidence" value="ECO:0007669"/>
    <property type="project" value="InterPro"/>
</dbReference>
<dbReference type="InterPro" id="IPR008967">
    <property type="entry name" value="p53-like_TF_DNA-bd_sf"/>
</dbReference>
<dbReference type="GO" id="GO:0016192">
    <property type="term" value="P:vesicle-mediated transport"/>
    <property type="evidence" value="ECO:0007669"/>
    <property type="project" value="InterPro"/>
</dbReference>
<evidence type="ECO:0000256" key="10">
    <source>
        <dbReference type="PROSITE-ProRule" id="PRU00201"/>
    </source>
</evidence>
<dbReference type="SUPFAM" id="SSF49417">
    <property type="entry name" value="p53-like transcription factors"/>
    <property type="match status" value="2"/>
</dbReference>
<evidence type="ECO:0000256" key="2">
    <source>
        <dbReference type="ARBA" id="ARBA00004141"/>
    </source>
</evidence>
<dbReference type="InterPro" id="IPR007305">
    <property type="entry name" value="Vesicle_transpt_Got1/SFT2"/>
</dbReference>
<comment type="caution">
    <text evidence="10">Lacks conserved residue(s) required for the propagation of feature annotation.</text>
</comment>
<feature type="compositionally biased region" description="Basic and acidic residues" evidence="11">
    <location>
        <begin position="205"/>
        <end position="219"/>
    </location>
</feature>
<keyword evidence="15" id="KW-1185">Reference proteome</keyword>
<evidence type="ECO:0000256" key="4">
    <source>
        <dbReference type="ARBA" id="ARBA00022989"/>
    </source>
</evidence>
<evidence type="ECO:0000256" key="1">
    <source>
        <dbReference type="ARBA" id="ARBA00004123"/>
    </source>
</evidence>
<evidence type="ECO:0000313" key="15">
    <source>
        <dbReference type="Proteomes" id="UP000269221"/>
    </source>
</evidence>
<dbReference type="AlphaFoldDB" id="A0A3M0KLQ0"/>
<reference evidence="14 15" key="1">
    <citation type="submission" date="2018-07" db="EMBL/GenBank/DDBJ databases">
        <title>A high quality draft genome assembly of the barn swallow (H. rustica rustica).</title>
        <authorList>
            <person name="Formenti G."/>
            <person name="Chiara M."/>
            <person name="Poveda L."/>
            <person name="Francoijs K.-J."/>
            <person name="Bonisoli-Alquati A."/>
            <person name="Canova L."/>
            <person name="Gianfranceschi L."/>
            <person name="Horner D.S."/>
            <person name="Saino N."/>
        </authorList>
    </citation>
    <scope>NUCLEOTIDE SEQUENCE [LARGE SCALE GENOMIC DNA]</scope>
    <source>
        <strain evidence="14">Chelidonia</strain>
        <tissue evidence="14">Blood</tissue>
    </source>
</reference>
<dbReference type="GO" id="GO:0000785">
    <property type="term" value="C:chromatin"/>
    <property type="evidence" value="ECO:0007669"/>
    <property type="project" value="TreeGrafter"/>
</dbReference>
<evidence type="ECO:0000256" key="9">
    <source>
        <dbReference type="ARBA" id="ARBA00023242"/>
    </source>
</evidence>
<dbReference type="InterPro" id="IPR001699">
    <property type="entry name" value="TF_T-box"/>
</dbReference>
<evidence type="ECO:0000256" key="8">
    <source>
        <dbReference type="ARBA" id="ARBA00023163"/>
    </source>
</evidence>
<dbReference type="GO" id="GO:0005634">
    <property type="term" value="C:nucleus"/>
    <property type="evidence" value="ECO:0007669"/>
    <property type="project" value="UniProtKB-SubCell"/>
</dbReference>
<feature type="domain" description="T-box" evidence="13">
    <location>
        <begin position="250"/>
        <end position="403"/>
    </location>
</feature>
<dbReference type="Pfam" id="PF00907">
    <property type="entry name" value="T-box"/>
    <property type="match status" value="1"/>
</dbReference>
<dbReference type="SMART" id="SM00425">
    <property type="entry name" value="TBOX"/>
    <property type="match status" value="1"/>
</dbReference>
<feature type="transmembrane region" description="Helical" evidence="12">
    <location>
        <begin position="63"/>
        <end position="87"/>
    </location>
</feature>
<keyword evidence="4 12" id="KW-1133">Transmembrane helix</keyword>
<keyword evidence="7 12" id="KW-0472">Membrane</keyword>
<dbReference type="OrthoDB" id="7442607at2759"/>
<feature type="transmembrane region" description="Helical" evidence="12">
    <location>
        <begin position="36"/>
        <end position="57"/>
    </location>
</feature>
<evidence type="ECO:0000256" key="7">
    <source>
        <dbReference type="ARBA" id="ARBA00023136"/>
    </source>
</evidence>
<dbReference type="GO" id="GO:0001707">
    <property type="term" value="P:mesoderm formation"/>
    <property type="evidence" value="ECO:0007669"/>
    <property type="project" value="TreeGrafter"/>
</dbReference>
<proteinExistence type="predicted"/>
<evidence type="ECO:0000313" key="14">
    <source>
        <dbReference type="EMBL" id="RMC11890.1"/>
    </source>
</evidence>
<keyword evidence="6 10" id="KW-0238">DNA-binding</keyword>
<dbReference type="GO" id="GO:0003007">
    <property type="term" value="P:heart morphogenesis"/>
    <property type="evidence" value="ECO:0007669"/>
    <property type="project" value="TreeGrafter"/>
</dbReference>
<name>A0A3M0KLQ0_HIRRU</name>
<sequence>MDKLKRVLSGRDAEEPSGLAEVIDATSLGWGTRVKGFVACFAIGCLCSILGSCLLWIPKKGLVLFAVFYTLGNIASIGSTMFLMGPMKQLKRMFEPTRLIATIVMLLGQDSGILTLWQFFWKNSTIGSFLEFLAAKPSWQTWAAKKNSDCTVSRLLSVVESELRAGRDKGDPTEKQLQVVLEDATLWQRFREVTNEMIVTKNGRKAQEKSEISGEKDANSESDTGLKKAVHKGSALNWADSKVQPITDKKLAERMFPVLKISVSGLDPNAMYSFLLDFAPTDGHRWKYVNGEWVPAGKPEPPNHSCVYIHPDSPNFGAHWMKAAISFSKVKLTNKLNGSGQIMLNSLHKYEPQVHIVRVGGPHRMVMNCSFPETQFIAVTAYQNEEITALKIKYNPFAKAFLDAKESHYPCLWTVSNSAVNVASPGSEVNSNPPSVFLRAMNTGYASLQVKNKPSKFNTLAQIYHFYLMAVAVVCHSLSLLVDEEFSGQP</sequence>
<dbReference type="InterPro" id="IPR046360">
    <property type="entry name" value="T-box_DNA-bd"/>
</dbReference>